<dbReference type="Proteomes" id="UP001521209">
    <property type="component" value="Unassembled WGS sequence"/>
</dbReference>
<proteinExistence type="inferred from homology"/>
<feature type="domain" description="CMP/dCMP-type deaminase" evidence="8">
    <location>
        <begin position="1"/>
        <end position="105"/>
    </location>
</feature>
<comment type="cofactor">
    <cofactor evidence="7">
        <name>Zn(2+)</name>
        <dbReference type="ChEBI" id="CHEBI:29105"/>
    </cofactor>
    <text evidence="7">Binds 1 zinc ion per subunit.</text>
</comment>
<comment type="caution">
    <text evidence="9">The sequence shown here is derived from an EMBL/GenBank/DDBJ whole genome shotgun (WGS) entry which is preliminary data.</text>
</comment>
<name>A0ABS9E0Q6_9PROT</name>
<dbReference type="PANTHER" id="PTHR11079">
    <property type="entry name" value="CYTOSINE DEAMINASE FAMILY MEMBER"/>
    <property type="match status" value="1"/>
</dbReference>
<keyword evidence="3 7" id="KW-0479">Metal-binding</keyword>
<dbReference type="PROSITE" id="PS00903">
    <property type="entry name" value="CYT_DCMP_DEAMINASES_1"/>
    <property type="match status" value="1"/>
</dbReference>
<keyword evidence="4 7" id="KW-0378">Hydrolase</keyword>
<dbReference type="SUPFAM" id="SSF53927">
    <property type="entry name" value="Cytidine deaminase-like"/>
    <property type="match status" value="1"/>
</dbReference>
<evidence type="ECO:0000256" key="1">
    <source>
        <dbReference type="ARBA" id="ARBA00010669"/>
    </source>
</evidence>
<evidence type="ECO:0000313" key="10">
    <source>
        <dbReference type="Proteomes" id="UP001521209"/>
    </source>
</evidence>
<dbReference type="PANTHER" id="PTHR11079:SF179">
    <property type="entry name" value="TRNA(ADENINE(34)) DEAMINASE, CHLOROPLASTIC"/>
    <property type="match status" value="1"/>
</dbReference>
<evidence type="ECO:0000256" key="5">
    <source>
        <dbReference type="ARBA" id="ARBA00022833"/>
    </source>
</evidence>
<dbReference type="EC" id="3.5.4.33" evidence="7"/>
<comment type="subunit">
    <text evidence="7">Homodimer.</text>
</comment>
<feature type="binding site" evidence="7">
    <location>
        <position position="80"/>
    </location>
    <ligand>
        <name>Zn(2+)</name>
        <dbReference type="ChEBI" id="CHEBI:29105"/>
        <note>catalytic</note>
    </ligand>
</feature>
<dbReference type="RefSeq" id="WP_235704777.1">
    <property type="nucleotide sequence ID" value="NZ_JAKGBZ010000024.1"/>
</dbReference>
<dbReference type="InterPro" id="IPR016193">
    <property type="entry name" value="Cytidine_deaminase-like"/>
</dbReference>
<feature type="binding site" evidence="7">
    <location>
        <position position="47"/>
    </location>
    <ligand>
        <name>Zn(2+)</name>
        <dbReference type="ChEBI" id="CHEBI:29105"/>
        <note>catalytic</note>
    </ligand>
</feature>
<evidence type="ECO:0000256" key="3">
    <source>
        <dbReference type="ARBA" id="ARBA00022723"/>
    </source>
</evidence>
<dbReference type="CDD" id="cd01285">
    <property type="entry name" value="nucleoside_deaminase"/>
    <property type="match status" value="1"/>
</dbReference>
<accession>A0ABS9E0Q6</accession>
<dbReference type="EMBL" id="JAKGBZ010000024">
    <property type="protein sequence ID" value="MCF3947501.1"/>
    <property type="molecule type" value="Genomic_DNA"/>
</dbReference>
<dbReference type="HAMAP" id="MF_00972">
    <property type="entry name" value="tRNA_aden_deaminase"/>
    <property type="match status" value="1"/>
</dbReference>
<comment type="catalytic activity">
    <reaction evidence="6 7">
        <text>adenosine(34) in tRNA + H2O + H(+) = inosine(34) in tRNA + NH4(+)</text>
        <dbReference type="Rhea" id="RHEA:43168"/>
        <dbReference type="Rhea" id="RHEA-COMP:10373"/>
        <dbReference type="Rhea" id="RHEA-COMP:10374"/>
        <dbReference type="ChEBI" id="CHEBI:15377"/>
        <dbReference type="ChEBI" id="CHEBI:15378"/>
        <dbReference type="ChEBI" id="CHEBI:28938"/>
        <dbReference type="ChEBI" id="CHEBI:74411"/>
        <dbReference type="ChEBI" id="CHEBI:82852"/>
        <dbReference type="EC" id="3.5.4.33"/>
    </reaction>
</comment>
<keyword evidence="10" id="KW-1185">Reference proteome</keyword>
<organism evidence="9 10">
    <name type="scientific">Acidiphilium iwatense</name>
    <dbReference type="NCBI Taxonomy" id="768198"/>
    <lineage>
        <taxon>Bacteria</taxon>
        <taxon>Pseudomonadati</taxon>
        <taxon>Pseudomonadota</taxon>
        <taxon>Alphaproteobacteria</taxon>
        <taxon>Acetobacterales</taxon>
        <taxon>Acidocellaceae</taxon>
        <taxon>Acidiphilium</taxon>
    </lineage>
</organism>
<comment type="function">
    <text evidence="7">Catalyzes the deamination of adenosine to inosine at the wobble position 34 of tRNA(Arg2).</text>
</comment>
<dbReference type="PROSITE" id="PS51747">
    <property type="entry name" value="CYT_DCMP_DEAMINASES_2"/>
    <property type="match status" value="1"/>
</dbReference>
<dbReference type="InterPro" id="IPR016192">
    <property type="entry name" value="APOBEC/CMP_deaminase_Zn-bd"/>
</dbReference>
<evidence type="ECO:0000256" key="4">
    <source>
        <dbReference type="ARBA" id="ARBA00022801"/>
    </source>
</evidence>
<keyword evidence="5 7" id="KW-0862">Zinc</keyword>
<evidence type="ECO:0000256" key="2">
    <source>
        <dbReference type="ARBA" id="ARBA00022694"/>
    </source>
</evidence>
<feature type="active site" description="Proton donor" evidence="7">
    <location>
        <position position="49"/>
    </location>
</feature>
<dbReference type="Pfam" id="PF00383">
    <property type="entry name" value="dCMP_cyt_deam_1"/>
    <property type="match status" value="1"/>
</dbReference>
<dbReference type="InterPro" id="IPR002125">
    <property type="entry name" value="CMP_dCMP_dom"/>
</dbReference>
<comment type="similarity">
    <text evidence="1">Belongs to the cytidine and deoxycytidylate deaminase family. ADAT2 subfamily.</text>
</comment>
<protein>
    <recommendedName>
        <fullName evidence="7">tRNA-specific adenosine deaminase</fullName>
        <ecNumber evidence="7">3.5.4.33</ecNumber>
    </recommendedName>
</protein>
<feature type="binding site" evidence="7">
    <location>
        <position position="77"/>
    </location>
    <ligand>
        <name>Zn(2+)</name>
        <dbReference type="ChEBI" id="CHEBI:29105"/>
        <note>catalytic</note>
    </ligand>
</feature>
<evidence type="ECO:0000259" key="8">
    <source>
        <dbReference type="PROSITE" id="PS51747"/>
    </source>
</evidence>
<dbReference type="Gene3D" id="3.40.140.10">
    <property type="entry name" value="Cytidine Deaminase, domain 2"/>
    <property type="match status" value="1"/>
</dbReference>
<dbReference type="InterPro" id="IPR028883">
    <property type="entry name" value="tRNA_aden_deaminase"/>
</dbReference>
<gene>
    <name evidence="7" type="primary">tadA</name>
    <name evidence="9" type="ORF">L2A60_12515</name>
</gene>
<sequence>MQRALNEARKAAECGEVPVGAVVTDGAGAVLATASNAVEARHDATAHAELLALRAAAARRGEKYLVDCTLTVTLEPCPLCAAAIALFRIKRLVFGAYDPKSGGVEHGPRVFDHATCHHRPEVIGGVDERESAAILRDFFENRRDPANSAGR</sequence>
<evidence type="ECO:0000313" key="9">
    <source>
        <dbReference type="EMBL" id="MCF3947501.1"/>
    </source>
</evidence>
<keyword evidence="2 7" id="KW-0819">tRNA processing</keyword>
<evidence type="ECO:0000256" key="7">
    <source>
        <dbReference type="HAMAP-Rule" id="MF_00972"/>
    </source>
</evidence>
<evidence type="ECO:0000256" key="6">
    <source>
        <dbReference type="ARBA" id="ARBA00048045"/>
    </source>
</evidence>
<reference evidence="9 10" key="1">
    <citation type="submission" date="2022-01" db="EMBL/GenBank/DDBJ databases">
        <authorList>
            <person name="Won M."/>
            <person name="Kim S.-J."/>
            <person name="Kwon S.-W."/>
        </authorList>
    </citation>
    <scope>NUCLEOTIDE SEQUENCE [LARGE SCALE GENOMIC DNA]</scope>
    <source>
        <strain evidence="9 10">KCTC 23505</strain>
    </source>
</reference>